<comment type="subcellular location">
    <subcellularLocation>
        <location evidence="1">Membrane</location>
        <topology evidence="1">Multi-pass membrane protein</topology>
    </subcellularLocation>
</comment>
<evidence type="ECO:0000313" key="13">
    <source>
        <dbReference type="Proteomes" id="UP000502823"/>
    </source>
</evidence>
<evidence type="ECO:0000256" key="9">
    <source>
        <dbReference type="ARBA" id="ARBA00025707"/>
    </source>
</evidence>
<dbReference type="PANTHER" id="PTHR13906">
    <property type="entry name" value="PORCUPINE"/>
    <property type="match status" value="1"/>
</dbReference>
<dbReference type="GO" id="GO:0016020">
    <property type="term" value="C:membrane"/>
    <property type="evidence" value="ECO:0007669"/>
    <property type="project" value="UniProtKB-SubCell"/>
</dbReference>
<dbReference type="PANTHER" id="PTHR13906:SF16">
    <property type="entry name" value="LYSOPHOSPHOLIPID ACYLTRANSFERASE 7"/>
    <property type="match status" value="1"/>
</dbReference>
<dbReference type="AlphaFoldDB" id="A0A6L2PGH9"/>
<evidence type="ECO:0000313" key="12">
    <source>
        <dbReference type="EMBL" id="GFG31671.1"/>
    </source>
</evidence>
<evidence type="ECO:0000256" key="3">
    <source>
        <dbReference type="ARBA" id="ARBA00010323"/>
    </source>
</evidence>
<name>A0A6L2PGH9_COPFO</name>
<dbReference type="InterPro" id="IPR004299">
    <property type="entry name" value="MBOAT_fam"/>
</dbReference>
<comment type="pathway">
    <text evidence="2">Lipid metabolism; phospholipid metabolism.</text>
</comment>
<comment type="similarity">
    <text evidence="3">Belongs to the membrane-bound acyltransferase family.</text>
</comment>
<dbReference type="InParanoid" id="A0A6L2PGH9"/>
<feature type="transmembrane region" description="Helical" evidence="11">
    <location>
        <begin position="37"/>
        <end position="68"/>
    </location>
</feature>
<dbReference type="EMBL" id="BLKM01010978">
    <property type="protein sequence ID" value="GFG31671.1"/>
    <property type="molecule type" value="Genomic_DNA"/>
</dbReference>
<evidence type="ECO:0000256" key="1">
    <source>
        <dbReference type="ARBA" id="ARBA00004141"/>
    </source>
</evidence>
<feature type="transmembrane region" description="Helical" evidence="11">
    <location>
        <begin position="432"/>
        <end position="449"/>
    </location>
</feature>
<comment type="pathway">
    <text evidence="9">Phospholipid metabolism.</text>
</comment>
<keyword evidence="7 11" id="KW-0472">Membrane</keyword>
<dbReference type="OrthoDB" id="7663182at2759"/>
<accession>A0A6L2PGH9</accession>
<comment type="caution">
    <text evidence="12">The sequence shown here is derived from an EMBL/GenBank/DDBJ whole genome shotgun (WGS) entry which is preliminary data.</text>
</comment>
<keyword evidence="13" id="KW-1185">Reference proteome</keyword>
<dbReference type="GO" id="GO:0006661">
    <property type="term" value="P:phosphatidylinositol biosynthetic process"/>
    <property type="evidence" value="ECO:0007669"/>
    <property type="project" value="TreeGrafter"/>
</dbReference>
<dbReference type="InterPro" id="IPR049941">
    <property type="entry name" value="LPLAT_7/PORCN-like"/>
</dbReference>
<dbReference type="GO" id="GO:0044233">
    <property type="term" value="C:mitochondria-associated endoplasmic reticulum membrane contact site"/>
    <property type="evidence" value="ECO:0007669"/>
    <property type="project" value="TreeGrafter"/>
</dbReference>
<dbReference type="Pfam" id="PF03062">
    <property type="entry name" value="MBOAT"/>
    <property type="match status" value="1"/>
</dbReference>
<gene>
    <name evidence="12" type="ORF">Cfor_04832</name>
</gene>
<feature type="transmembrane region" description="Helical" evidence="11">
    <location>
        <begin position="199"/>
        <end position="217"/>
    </location>
</feature>
<protein>
    <recommendedName>
        <fullName evidence="10">Lysophospholipid acyltransferase 7</fullName>
    </recommendedName>
</protein>
<feature type="transmembrane region" description="Helical" evidence="11">
    <location>
        <begin position="350"/>
        <end position="368"/>
    </location>
</feature>
<organism evidence="12 13">
    <name type="scientific">Coptotermes formosanus</name>
    <name type="common">Formosan subterranean termite</name>
    <dbReference type="NCBI Taxonomy" id="36987"/>
    <lineage>
        <taxon>Eukaryota</taxon>
        <taxon>Metazoa</taxon>
        <taxon>Ecdysozoa</taxon>
        <taxon>Arthropoda</taxon>
        <taxon>Hexapoda</taxon>
        <taxon>Insecta</taxon>
        <taxon>Pterygota</taxon>
        <taxon>Neoptera</taxon>
        <taxon>Polyneoptera</taxon>
        <taxon>Dictyoptera</taxon>
        <taxon>Blattodea</taxon>
        <taxon>Blattoidea</taxon>
        <taxon>Termitoidae</taxon>
        <taxon>Rhinotermitidae</taxon>
        <taxon>Coptotermes</taxon>
    </lineage>
</organism>
<dbReference type="GO" id="GO:0071617">
    <property type="term" value="F:lysophospholipid acyltransferase activity"/>
    <property type="evidence" value="ECO:0007669"/>
    <property type="project" value="TreeGrafter"/>
</dbReference>
<keyword evidence="8" id="KW-0012">Acyltransferase</keyword>
<evidence type="ECO:0000256" key="4">
    <source>
        <dbReference type="ARBA" id="ARBA00022679"/>
    </source>
</evidence>
<proteinExistence type="inferred from homology"/>
<keyword evidence="5 11" id="KW-0812">Transmembrane</keyword>
<evidence type="ECO:0000256" key="10">
    <source>
        <dbReference type="ARBA" id="ARBA00093678"/>
    </source>
</evidence>
<feature type="transmembrane region" description="Helical" evidence="11">
    <location>
        <begin position="74"/>
        <end position="91"/>
    </location>
</feature>
<reference evidence="13" key="1">
    <citation type="submission" date="2020-01" db="EMBL/GenBank/DDBJ databases">
        <title>Draft genome sequence of the Termite Coptotermes fromosanus.</title>
        <authorList>
            <person name="Itakura S."/>
            <person name="Yosikawa Y."/>
            <person name="Umezawa K."/>
        </authorList>
    </citation>
    <scope>NUCLEOTIDE SEQUENCE [LARGE SCALE GENOMIC DNA]</scope>
</reference>
<feature type="transmembrane region" description="Helical" evidence="11">
    <location>
        <begin position="229"/>
        <end position="247"/>
    </location>
</feature>
<dbReference type="Proteomes" id="UP000502823">
    <property type="component" value="Unassembled WGS sequence"/>
</dbReference>
<feature type="transmembrane region" description="Helical" evidence="11">
    <location>
        <begin position="6"/>
        <end position="25"/>
    </location>
</feature>
<evidence type="ECO:0000256" key="6">
    <source>
        <dbReference type="ARBA" id="ARBA00022989"/>
    </source>
</evidence>
<feature type="transmembrane region" description="Helical" evidence="11">
    <location>
        <begin position="400"/>
        <end position="420"/>
    </location>
</feature>
<dbReference type="FunCoup" id="A0A6L2PGH9">
    <property type="interactions" value="652"/>
</dbReference>
<evidence type="ECO:0000256" key="8">
    <source>
        <dbReference type="ARBA" id="ARBA00023315"/>
    </source>
</evidence>
<dbReference type="GO" id="GO:0030258">
    <property type="term" value="P:lipid modification"/>
    <property type="evidence" value="ECO:0007669"/>
    <property type="project" value="TreeGrafter"/>
</dbReference>
<keyword evidence="6 11" id="KW-1133">Transmembrane helix</keyword>
<keyword evidence="4" id="KW-0808">Transferase</keyword>
<sequence length="466" mass="54096">MEWDDVVYLCLLFASVASGYVVRQVEDKERRKWLSSGLGFLLVFIVSGRHILHPIICTLVNAFVIILADRRKCHIVSFVFTFAYLFFFRMTEFFGIPYPPAHTNLVQMMVTLKVVGLAFEVHNTARHKRGDGNSAAVQELEAAEVHPSFVDVFHYTFCYVGIMTGCPYYTYRTYCDWLDYPFMSYAPCKSATVQKMKYVPMYAVFFLIASFICPLKYAESEEFYNERSLLYRIWYITPTFFIFRMRLYVGMVLSECICTMAGFGAYPEFTEPSSGHGPTKEFSKLKEIASNPVLARKETYSFETIHNIDPYGSDFVPTFRGGIKCWNMCVQYWLAVNVYKRLPRNQFRSLITMTVSSIWHGVYAGYYLCLMSAPMYLPVEDVYVKIRKGTTGLEAKAWDFFLWFFKMQAFSYMAIAFLLLRIDLTFKYWSSIYFAGHIFGVILFVVGILKDYGKQRVQVIKSNLPS</sequence>
<evidence type="ECO:0000256" key="7">
    <source>
        <dbReference type="ARBA" id="ARBA00023136"/>
    </source>
</evidence>
<evidence type="ECO:0000256" key="2">
    <source>
        <dbReference type="ARBA" id="ARBA00005074"/>
    </source>
</evidence>
<evidence type="ECO:0000256" key="5">
    <source>
        <dbReference type="ARBA" id="ARBA00022692"/>
    </source>
</evidence>
<evidence type="ECO:0000256" key="11">
    <source>
        <dbReference type="SAM" id="Phobius"/>
    </source>
</evidence>